<name>A0A1I5L056_9BACI</name>
<gene>
    <name evidence="5" type="ORF">SAMN05518683_10133</name>
</gene>
<dbReference type="OrthoDB" id="247151at2"/>
<dbReference type="PROSITE" id="PS01124">
    <property type="entry name" value="HTH_ARAC_FAMILY_2"/>
    <property type="match status" value="1"/>
</dbReference>
<dbReference type="SUPFAM" id="SSF46689">
    <property type="entry name" value="Homeodomain-like"/>
    <property type="match status" value="2"/>
</dbReference>
<evidence type="ECO:0000259" key="4">
    <source>
        <dbReference type="PROSITE" id="PS01124"/>
    </source>
</evidence>
<evidence type="ECO:0000256" key="3">
    <source>
        <dbReference type="ARBA" id="ARBA00023163"/>
    </source>
</evidence>
<evidence type="ECO:0000313" key="5">
    <source>
        <dbReference type="EMBL" id="SFO90111.1"/>
    </source>
</evidence>
<protein>
    <submittedName>
        <fullName evidence="5">AraC-type DNA-binding protein</fullName>
    </submittedName>
</protein>
<accession>A0A1I5L056</accession>
<proteinExistence type="predicted"/>
<evidence type="ECO:0000313" key="6">
    <source>
        <dbReference type="Proteomes" id="UP000198892"/>
    </source>
</evidence>
<keyword evidence="1" id="KW-0805">Transcription regulation</keyword>
<dbReference type="GO" id="GO:0003700">
    <property type="term" value="F:DNA-binding transcription factor activity"/>
    <property type="evidence" value="ECO:0007669"/>
    <property type="project" value="InterPro"/>
</dbReference>
<feature type="domain" description="HTH araC/xylS-type" evidence="4">
    <location>
        <begin position="282"/>
        <end position="380"/>
    </location>
</feature>
<organism evidence="5 6">
    <name type="scientific">Salibacterium halotolerans</name>
    <dbReference type="NCBI Taxonomy" id="1884432"/>
    <lineage>
        <taxon>Bacteria</taxon>
        <taxon>Bacillati</taxon>
        <taxon>Bacillota</taxon>
        <taxon>Bacilli</taxon>
        <taxon>Bacillales</taxon>
        <taxon>Bacillaceae</taxon>
    </lineage>
</organism>
<dbReference type="Proteomes" id="UP000198892">
    <property type="component" value="Unassembled WGS sequence"/>
</dbReference>
<sequence>MTITKATETKINELVDVLTDTTNIPAGFYTESFSITSTSFIAWETNKEGFSLFQLLNDSSQTAECFLYIAEHDIYYFSVWIPALHGYMLTGPYHTTDDSPGKELLQLDVNVSRSTGDISVISKHHHVITISNSLIRHYFYYYPGFLREYDWMTADIFQAEVENVEYPYEQERKFLEYFKSADPESYTMLQVMEEDSSITFGSTDSIRHSKNKLIVLETILVRAMIESGVAASEALRISNGFLFTIEKTSNLTDLHELQRKIFDAFYFLIHQHCNTHHSPFVQKIRDFIQRHLREPLDVRAVADYMNISKGHLSTQFKKECGVTLKHYILERKIEEAKRLILFTEHTLSGIAALLCFNDQTYFTKAFKRITGQTPLQYQKKSYSGRRKN</sequence>
<dbReference type="Gene3D" id="1.10.10.60">
    <property type="entry name" value="Homeodomain-like"/>
    <property type="match status" value="2"/>
</dbReference>
<evidence type="ECO:0000256" key="1">
    <source>
        <dbReference type="ARBA" id="ARBA00023015"/>
    </source>
</evidence>
<dbReference type="PANTHER" id="PTHR43280">
    <property type="entry name" value="ARAC-FAMILY TRANSCRIPTIONAL REGULATOR"/>
    <property type="match status" value="1"/>
</dbReference>
<dbReference type="SMART" id="SM00342">
    <property type="entry name" value="HTH_ARAC"/>
    <property type="match status" value="1"/>
</dbReference>
<evidence type="ECO:0000256" key="2">
    <source>
        <dbReference type="ARBA" id="ARBA00023125"/>
    </source>
</evidence>
<dbReference type="STRING" id="1884432.SAMN05518683_10133"/>
<dbReference type="RefSeq" id="WP_093334626.1">
    <property type="nucleotide sequence ID" value="NZ_FOXD01000001.1"/>
</dbReference>
<dbReference type="InterPro" id="IPR018060">
    <property type="entry name" value="HTH_AraC"/>
</dbReference>
<dbReference type="Pfam" id="PF12833">
    <property type="entry name" value="HTH_18"/>
    <property type="match status" value="1"/>
</dbReference>
<dbReference type="InterPro" id="IPR009057">
    <property type="entry name" value="Homeodomain-like_sf"/>
</dbReference>
<keyword evidence="6" id="KW-1185">Reference proteome</keyword>
<keyword evidence="3" id="KW-0804">Transcription</keyword>
<dbReference type="GO" id="GO:0043565">
    <property type="term" value="F:sequence-specific DNA binding"/>
    <property type="evidence" value="ECO:0007669"/>
    <property type="project" value="InterPro"/>
</dbReference>
<reference evidence="6" key="1">
    <citation type="submission" date="2016-10" db="EMBL/GenBank/DDBJ databases">
        <authorList>
            <person name="Varghese N."/>
            <person name="Submissions S."/>
        </authorList>
    </citation>
    <scope>NUCLEOTIDE SEQUENCE [LARGE SCALE GENOMIC DNA]</scope>
    <source>
        <strain evidence="6">S7</strain>
    </source>
</reference>
<dbReference type="AlphaFoldDB" id="A0A1I5L056"/>
<dbReference type="PANTHER" id="PTHR43280:SF34">
    <property type="entry name" value="ARAC-FAMILY TRANSCRIPTIONAL REGULATOR"/>
    <property type="match status" value="1"/>
</dbReference>
<dbReference type="EMBL" id="FOXD01000001">
    <property type="protein sequence ID" value="SFO90111.1"/>
    <property type="molecule type" value="Genomic_DNA"/>
</dbReference>
<keyword evidence="2 5" id="KW-0238">DNA-binding</keyword>